<comment type="caution">
    <text evidence="1">The sequence shown here is derived from an EMBL/GenBank/DDBJ whole genome shotgun (WGS) entry which is preliminary data.</text>
</comment>
<evidence type="ECO:0000313" key="1">
    <source>
        <dbReference type="EMBL" id="MDT9686669.1"/>
    </source>
</evidence>
<dbReference type="RefSeq" id="WP_315881695.1">
    <property type="nucleotide sequence ID" value="NZ_JAWCTQ010000082.1"/>
</dbReference>
<dbReference type="EMBL" id="JAWCTQ010000082">
    <property type="protein sequence ID" value="MDT9686669.1"/>
    <property type="molecule type" value="Genomic_DNA"/>
</dbReference>
<protein>
    <submittedName>
        <fullName evidence="1">Uncharacterized protein</fullName>
    </submittedName>
</protein>
<reference evidence="1 2" key="1">
    <citation type="submission" date="2023-09" db="EMBL/GenBank/DDBJ databases">
        <title>Streptomyces sp. nov.: A antagonism against Alternaria gaisen Producing Streptochlin, Isolated from Tamarix root soil.</title>
        <authorList>
            <person name="Chen Y."/>
        </authorList>
    </citation>
    <scope>NUCLEOTIDE SEQUENCE [LARGE SCALE GENOMIC DNA]</scope>
    <source>
        <strain evidence="1 2">TRM76323</strain>
    </source>
</reference>
<gene>
    <name evidence="1" type="ORF">RND61_32085</name>
</gene>
<keyword evidence="2" id="KW-1185">Reference proteome</keyword>
<name>A0ABU3QV93_9ACTN</name>
<sequence length="130" mass="13849">MQPLPVPCPAHLIPDASGTAAFHQAYRQAMAHGAVFIAIESDGPRWTVKADTLTAGSGHSVDDTVNDAMRAAITRLVHNREVDADAYTGPIYFMMHSVTSQERARELAAALHAALHGDLAPLNRAVPPTS</sequence>
<organism evidence="1 2">
    <name type="scientific">Streptomyces tamarix</name>
    <dbReference type="NCBI Taxonomy" id="3078565"/>
    <lineage>
        <taxon>Bacteria</taxon>
        <taxon>Bacillati</taxon>
        <taxon>Actinomycetota</taxon>
        <taxon>Actinomycetes</taxon>
        <taxon>Kitasatosporales</taxon>
        <taxon>Streptomycetaceae</taxon>
        <taxon>Streptomyces</taxon>
    </lineage>
</organism>
<dbReference type="Proteomes" id="UP001250181">
    <property type="component" value="Unassembled WGS sequence"/>
</dbReference>
<accession>A0ABU3QV93</accession>
<proteinExistence type="predicted"/>
<evidence type="ECO:0000313" key="2">
    <source>
        <dbReference type="Proteomes" id="UP001250181"/>
    </source>
</evidence>